<evidence type="ECO:0000256" key="4">
    <source>
        <dbReference type="PROSITE-ProRule" id="PRU00473"/>
    </source>
</evidence>
<protein>
    <submittedName>
        <fullName evidence="6">OmpA family protein</fullName>
    </submittedName>
</protein>
<dbReference type="Pfam" id="PF00691">
    <property type="entry name" value="OmpA"/>
    <property type="match status" value="1"/>
</dbReference>
<feature type="domain" description="OmpA-like" evidence="5">
    <location>
        <begin position="79"/>
        <end position="190"/>
    </location>
</feature>
<sequence>MKLRHWILLALTGCATPDTPIEPWTELPAKRNYGIAWMNEYWRICDAGDTCFNPTPKTRVNSLPAHPNSTVSIDNQKHSNRLRPASPVIVNFSFGQSNPKTGMNQLEEILKLLQQQYTNMIRIEGYTDSTGSLQYNKWLARSRAESVAAWLKSRGIHHPVTIEARGKCCYKASNDTEAGRAMNRRVEVHF</sequence>
<gene>
    <name evidence="6" type="ORF">SAMN05216302_102176</name>
</gene>
<evidence type="ECO:0000256" key="1">
    <source>
        <dbReference type="ARBA" id="ARBA00004442"/>
    </source>
</evidence>
<accession>A0A1I4DII5</accession>
<dbReference type="PROSITE" id="PS51123">
    <property type="entry name" value="OMPA_2"/>
    <property type="match status" value="1"/>
</dbReference>
<dbReference type="Gene3D" id="3.30.1330.60">
    <property type="entry name" value="OmpA-like domain"/>
    <property type="match status" value="1"/>
</dbReference>
<keyword evidence="2 4" id="KW-0472">Membrane</keyword>
<dbReference type="InterPro" id="IPR006664">
    <property type="entry name" value="OMP_bac"/>
</dbReference>
<reference evidence="7" key="1">
    <citation type="submission" date="2016-10" db="EMBL/GenBank/DDBJ databases">
        <authorList>
            <person name="Varghese N."/>
            <person name="Submissions S."/>
        </authorList>
    </citation>
    <scope>NUCLEOTIDE SEQUENCE [LARGE SCALE GENOMIC DNA]</scope>
    <source>
        <strain evidence="7">Nm69</strain>
    </source>
</reference>
<evidence type="ECO:0000313" key="6">
    <source>
        <dbReference type="EMBL" id="SFK93458.1"/>
    </source>
</evidence>
<keyword evidence="7" id="KW-1185">Reference proteome</keyword>
<dbReference type="STRING" id="52441.SAMN05216302_102176"/>
<name>A0A1I4DII5_9PROT</name>
<evidence type="ECO:0000313" key="7">
    <source>
        <dbReference type="Proteomes" id="UP000199533"/>
    </source>
</evidence>
<dbReference type="RefSeq" id="WP_090700828.1">
    <property type="nucleotide sequence ID" value="NZ_FOSP01000021.1"/>
</dbReference>
<dbReference type="PANTHER" id="PTHR30329">
    <property type="entry name" value="STATOR ELEMENT OF FLAGELLAR MOTOR COMPLEX"/>
    <property type="match status" value="1"/>
</dbReference>
<organism evidence="6 7">
    <name type="scientific">Nitrosomonas aestuarii</name>
    <dbReference type="NCBI Taxonomy" id="52441"/>
    <lineage>
        <taxon>Bacteria</taxon>
        <taxon>Pseudomonadati</taxon>
        <taxon>Pseudomonadota</taxon>
        <taxon>Betaproteobacteria</taxon>
        <taxon>Nitrosomonadales</taxon>
        <taxon>Nitrosomonadaceae</taxon>
        <taxon>Nitrosomonas</taxon>
    </lineage>
</organism>
<dbReference type="PRINTS" id="PR01021">
    <property type="entry name" value="OMPADOMAIN"/>
</dbReference>
<dbReference type="OrthoDB" id="8526422at2"/>
<dbReference type="SUPFAM" id="SSF103088">
    <property type="entry name" value="OmpA-like"/>
    <property type="match status" value="1"/>
</dbReference>
<dbReference type="AlphaFoldDB" id="A0A1I4DII5"/>
<dbReference type="GO" id="GO:0009279">
    <property type="term" value="C:cell outer membrane"/>
    <property type="evidence" value="ECO:0007669"/>
    <property type="project" value="UniProtKB-SubCell"/>
</dbReference>
<dbReference type="PANTHER" id="PTHR30329:SF21">
    <property type="entry name" value="LIPOPROTEIN YIAD-RELATED"/>
    <property type="match status" value="1"/>
</dbReference>
<dbReference type="InterPro" id="IPR050330">
    <property type="entry name" value="Bact_OuterMem_StrucFunc"/>
</dbReference>
<evidence type="ECO:0000256" key="2">
    <source>
        <dbReference type="ARBA" id="ARBA00023136"/>
    </source>
</evidence>
<dbReference type="EMBL" id="FOSP01000021">
    <property type="protein sequence ID" value="SFK93458.1"/>
    <property type="molecule type" value="Genomic_DNA"/>
</dbReference>
<evidence type="ECO:0000259" key="5">
    <source>
        <dbReference type="PROSITE" id="PS51123"/>
    </source>
</evidence>
<keyword evidence="3" id="KW-0998">Cell outer membrane</keyword>
<proteinExistence type="predicted"/>
<dbReference type="InterPro" id="IPR036737">
    <property type="entry name" value="OmpA-like_sf"/>
</dbReference>
<dbReference type="Proteomes" id="UP000199533">
    <property type="component" value="Unassembled WGS sequence"/>
</dbReference>
<comment type="subcellular location">
    <subcellularLocation>
        <location evidence="1">Cell outer membrane</location>
    </subcellularLocation>
</comment>
<dbReference type="CDD" id="cd07185">
    <property type="entry name" value="OmpA_C-like"/>
    <property type="match status" value="1"/>
</dbReference>
<dbReference type="InterPro" id="IPR006665">
    <property type="entry name" value="OmpA-like"/>
</dbReference>
<evidence type="ECO:0000256" key="3">
    <source>
        <dbReference type="ARBA" id="ARBA00023237"/>
    </source>
</evidence>